<comment type="caution">
    <text evidence="2">The sequence shown here is derived from an EMBL/GenBank/DDBJ whole genome shotgun (WGS) entry which is preliminary data.</text>
</comment>
<proteinExistence type="predicted"/>
<gene>
    <name evidence="2" type="ORF">INT48_000817</name>
</gene>
<accession>A0A8H7SYF9</accession>
<dbReference type="PROSITE" id="PS50181">
    <property type="entry name" value="FBOX"/>
    <property type="match status" value="1"/>
</dbReference>
<dbReference type="InterPro" id="IPR001810">
    <property type="entry name" value="F-box_dom"/>
</dbReference>
<evidence type="ECO:0000259" key="1">
    <source>
        <dbReference type="PROSITE" id="PS50181"/>
    </source>
</evidence>
<dbReference type="AlphaFoldDB" id="A0A8H7SYF9"/>
<evidence type="ECO:0000313" key="2">
    <source>
        <dbReference type="EMBL" id="KAG2236517.1"/>
    </source>
</evidence>
<reference evidence="2" key="1">
    <citation type="submission" date="2021-01" db="EMBL/GenBank/DDBJ databases">
        <title>Metabolic potential, ecology and presence of endohyphal bacteria is reflected in genomic diversity of Mucoromycotina.</title>
        <authorList>
            <person name="Muszewska A."/>
            <person name="Okrasinska A."/>
            <person name="Steczkiewicz K."/>
            <person name="Drgas O."/>
            <person name="Orlowska M."/>
            <person name="Perlinska-Lenart U."/>
            <person name="Aleksandrzak-Piekarczyk T."/>
            <person name="Szatraj K."/>
            <person name="Zielenkiewicz U."/>
            <person name="Pilsyk S."/>
            <person name="Malc E."/>
            <person name="Mieczkowski P."/>
            <person name="Kruszewska J.S."/>
            <person name="Biernat P."/>
            <person name="Pawlowska J."/>
        </authorList>
    </citation>
    <scope>NUCLEOTIDE SEQUENCE</scope>
    <source>
        <strain evidence="2">WA0000018081</strain>
    </source>
</reference>
<dbReference type="Proteomes" id="UP000613177">
    <property type="component" value="Unassembled WGS sequence"/>
</dbReference>
<name>A0A8H7SYF9_9FUNG</name>
<dbReference type="InterPro" id="IPR032675">
    <property type="entry name" value="LRR_dom_sf"/>
</dbReference>
<organism evidence="2 3">
    <name type="scientific">Thamnidium elegans</name>
    <dbReference type="NCBI Taxonomy" id="101142"/>
    <lineage>
        <taxon>Eukaryota</taxon>
        <taxon>Fungi</taxon>
        <taxon>Fungi incertae sedis</taxon>
        <taxon>Mucoromycota</taxon>
        <taxon>Mucoromycotina</taxon>
        <taxon>Mucoromycetes</taxon>
        <taxon>Mucorales</taxon>
        <taxon>Mucorineae</taxon>
        <taxon>Mucoraceae</taxon>
        <taxon>Thamnidium</taxon>
    </lineage>
</organism>
<evidence type="ECO:0000313" key="3">
    <source>
        <dbReference type="Proteomes" id="UP000613177"/>
    </source>
</evidence>
<protein>
    <recommendedName>
        <fullName evidence="1">F-box domain-containing protein</fullName>
    </recommendedName>
</protein>
<dbReference type="Gene3D" id="3.80.10.10">
    <property type="entry name" value="Ribonuclease Inhibitor"/>
    <property type="match status" value="1"/>
</dbReference>
<dbReference type="SUPFAM" id="SSF52047">
    <property type="entry name" value="RNI-like"/>
    <property type="match status" value="1"/>
</dbReference>
<keyword evidence="3" id="KW-1185">Reference proteome</keyword>
<sequence>MFTQLPIEIIEHILELITRDEINRICKTCKSSYYKSLPFLYRHLELGYHSHIKQLQQGIVVNGYLKQVIQQHTKQLTLRSQQNSNHWRTHDLISILGPQPKIQTIRFCDFRALSTDLIHRTVSVLPQVYSVEYHYCHIIYQSATRTLDTTNSTPHTSQVKQVTLQWTDFTEKCIPFILFKNLIRLELGSNRNRYDGVNEMLVDTIYQQCPALTHMIITLPQVSSSVLRRTITKYGTQLQHLSIKSDSTSTLQAVAAHATELQSLCVRATADHCRLDYALLDILCMCPQLKWVEVKSQGLERHVHDVVWQVLGGNEAQEMLSKRKQVEENGEPQLSVHVSVAGSIWFYTVSEEALQLRSHYLHSMQGYKKQEALKSIMLYQHDILKIKSRLHSC</sequence>
<dbReference type="EMBL" id="JAEPRE010000016">
    <property type="protein sequence ID" value="KAG2236517.1"/>
    <property type="molecule type" value="Genomic_DNA"/>
</dbReference>
<feature type="domain" description="F-box" evidence="1">
    <location>
        <begin position="1"/>
        <end position="44"/>
    </location>
</feature>